<reference evidence="1 2" key="1">
    <citation type="submission" date="2024-01" db="EMBL/GenBank/DDBJ databases">
        <title>The genomes of 5 underutilized Papilionoideae crops provide insights into root nodulation and disease resistanc.</title>
        <authorList>
            <person name="Yuan L."/>
        </authorList>
    </citation>
    <scope>NUCLEOTIDE SEQUENCE [LARGE SCALE GENOMIC DNA]</scope>
    <source>
        <strain evidence="1">ZHUSHIDOU_FW_LH</strain>
        <tissue evidence="1">Leaf</tissue>
    </source>
</reference>
<comment type="caution">
    <text evidence="1">The sequence shown here is derived from an EMBL/GenBank/DDBJ whole genome shotgun (WGS) entry which is preliminary data.</text>
</comment>
<accession>A0AAN9F3G1</accession>
<sequence length="97" mass="10964">MLESSLQNETIGLGRMSFAYTPTQYDYHLDPRRHSFATSDSDFINNLFSVNLETPKSAIVYMNNLYSQSSSLYPATAISSMVGFEHNTQRQKTAAQE</sequence>
<dbReference type="EMBL" id="JAYWIO010000004">
    <property type="protein sequence ID" value="KAK7266758.1"/>
    <property type="molecule type" value="Genomic_DNA"/>
</dbReference>
<name>A0AAN9F3G1_CROPI</name>
<evidence type="ECO:0000313" key="1">
    <source>
        <dbReference type="EMBL" id="KAK7266758.1"/>
    </source>
</evidence>
<keyword evidence="2" id="KW-1185">Reference proteome</keyword>
<dbReference type="AlphaFoldDB" id="A0AAN9F3G1"/>
<proteinExistence type="predicted"/>
<protein>
    <submittedName>
        <fullName evidence="1">Uncharacterized protein</fullName>
    </submittedName>
</protein>
<dbReference type="Proteomes" id="UP001372338">
    <property type="component" value="Unassembled WGS sequence"/>
</dbReference>
<evidence type="ECO:0000313" key="2">
    <source>
        <dbReference type="Proteomes" id="UP001372338"/>
    </source>
</evidence>
<organism evidence="1 2">
    <name type="scientific">Crotalaria pallida</name>
    <name type="common">Smooth rattlebox</name>
    <name type="synonym">Crotalaria striata</name>
    <dbReference type="NCBI Taxonomy" id="3830"/>
    <lineage>
        <taxon>Eukaryota</taxon>
        <taxon>Viridiplantae</taxon>
        <taxon>Streptophyta</taxon>
        <taxon>Embryophyta</taxon>
        <taxon>Tracheophyta</taxon>
        <taxon>Spermatophyta</taxon>
        <taxon>Magnoliopsida</taxon>
        <taxon>eudicotyledons</taxon>
        <taxon>Gunneridae</taxon>
        <taxon>Pentapetalae</taxon>
        <taxon>rosids</taxon>
        <taxon>fabids</taxon>
        <taxon>Fabales</taxon>
        <taxon>Fabaceae</taxon>
        <taxon>Papilionoideae</taxon>
        <taxon>50 kb inversion clade</taxon>
        <taxon>genistoids sensu lato</taxon>
        <taxon>core genistoids</taxon>
        <taxon>Crotalarieae</taxon>
        <taxon>Crotalaria</taxon>
    </lineage>
</organism>
<gene>
    <name evidence="1" type="ORF">RIF29_19412</name>
</gene>